<name>A0ABV4CGG0_9PSEU</name>
<sequence length="184" mass="20131">MSRDIGLLGHLQAHLGAVEQIQSAESVAGNRGFDLVFFNMPDPGISTVVTNGLRLQKITSMMPEELVCSLWEGQRHIAQYLAESLATMLVQTGQGLDYGMVVESEEPLIEDSPIQAVLAHPSPFFGDKFSLYPDSQEPEVQLVSLIPITSAEAAFAQEQSKEALFAKFEENRVKILDVNRPSAA</sequence>
<dbReference type="EMBL" id="JBGEHV010000018">
    <property type="protein sequence ID" value="MEY8040171.1"/>
    <property type="molecule type" value="Genomic_DNA"/>
</dbReference>
<comment type="caution">
    <text evidence="2">The sequence shown here is derived from an EMBL/GenBank/DDBJ whole genome shotgun (WGS) entry which is preliminary data.</text>
</comment>
<evidence type="ECO:0000259" key="1">
    <source>
        <dbReference type="Pfam" id="PF05076"/>
    </source>
</evidence>
<reference evidence="2 3" key="1">
    <citation type="submission" date="2024-08" db="EMBL/GenBank/DDBJ databases">
        <title>Genome mining of Saccharopolyspora cebuensis PGLac3 from Nigerian medicinal plant.</title>
        <authorList>
            <person name="Ezeobiora C.E."/>
            <person name="Igbokwe N.H."/>
            <person name="Amin D.H."/>
            <person name="Mendie U.E."/>
        </authorList>
    </citation>
    <scope>NUCLEOTIDE SEQUENCE [LARGE SCALE GENOMIC DNA]</scope>
    <source>
        <strain evidence="2 3">PGLac3</strain>
    </source>
</reference>
<dbReference type="RefSeq" id="WP_345364534.1">
    <property type="nucleotide sequence ID" value="NZ_BAABII010000012.1"/>
</dbReference>
<gene>
    <name evidence="2" type="ORF">AB8O55_12275</name>
</gene>
<feature type="domain" description="Suppressor of fused-like" evidence="1">
    <location>
        <begin position="32"/>
        <end position="181"/>
    </location>
</feature>
<proteinExistence type="predicted"/>
<evidence type="ECO:0000313" key="2">
    <source>
        <dbReference type="EMBL" id="MEY8040171.1"/>
    </source>
</evidence>
<dbReference type="Pfam" id="PF05076">
    <property type="entry name" value="SUFU"/>
    <property type="match status" value="1"/>
</dbReference>
<accession>A0ABV4CGG0</accession>
<dbReference type="Proteomes" id="UP001564626">
    <property type="component" value="Unassembled WGS sequence"/>
</dbReference>
<evidence type="ECO:0000313" key="3">
    <source>
        <dbReference type="Proteomes" id="UP001564626"/>
    </source>
</evidence>
<dbReference type="InterPro" id="IPR020941">
    <property type="entry name" value="SUFU-like_domain"/>
</dbReference>
<keyword evidence="3" id="KW-1185">Reference proteome</keyword>
<organism evidence="2 3">
    <name type="scientific">Saccharopolyspora cebuensis</name>
    <dbReference type="NCBI Taxonomy" id="418759"/>
    <lineage>
        <taxon>Bacteria</taxon>
        <taxon>Bacillati</taxon>
        <taxon>Actinomycetota</taxon>
        <taxon>Actinomycetes</taxon>
        <taxon>Pseudonocardiales</taxon>
        <taxon>Pseudonocardiaceae</taxon>
        <taxon>Saccharopolyspora</taxon>
    </lineage>
</organism>
<protein>
    <submittedName>
        <fullName evidence="2">Suppressor of fused domain protein</fullName>
    </submittedName>
</protein>